<name>A0ABV0LD28_9PSEU</name>
<proteinExistence type="predicted"/>
<dbReference type="EMBL" id="JBDZYD010000005">
    <property type="protein sequence ID" value="MEQ0560203.1"/>
    <property type="molecule type" value="Genomic_DNA"/>
</dbReference>
<sequence>MKRLIFLMVLVLAAGCGNPLAGGGEGGASGDIIIGASDVGESLLLAQIYAGALRQAGATNVTVRPPVGSREVVVKALQDKSLSVVPDYSGNLLRYFDKDTTATTSQDVYAQLRQKLPPGFEVLDQAPAEDKDLLVVGPQLASVRTVSDLAPRCRELVFGGPGQWSSRWKDKIKALYGCEFKEIRTTDTGGPVTVAALKSGEVQVADLFSTSSTIAANGFVPLTDDKNMFPAQNIVPLVARGTLSPREVAALNRVSAALTTEQLTRLNVEFTEEKRNPLDIAEDFLARA</sequence>
<dbReference type="Gene3D" id="3.40.190.10">
    <property type="entry name" value="Periplasmic binding protein-like II"/>
    <property type="match status" value="1"/>
</dbReference>
<keyword evidence="4" id="KW-1185">Reference proteome</keyword>
<accession>A0ABV0LD28</accession>
<dbReference type="Pfam" id="PF04069">
    <property type="entry name" value="OpuAC"/>
    <property type="match status" value="1"/>
</dbReference>
<dbReference type="InterPro" id="IPR007210">
    <property type="entry name" value="ABC_Gly_betaine_transp_sub-bd"/>
</dbReference>
<evidence type="ECO:0000259" key="2">
    <source>
        <dbReference type="Pfam" id="PF04069"/>
    </source>
</evidence>
<dbReference type="RefSeq" id="WP_348950898.1">
    <property type="nucleotide sequence ID" value="NZ_JBDZYD010000005.1"/>
</dbReference>
<evidence type="ECO:0000256" key="1">
    <source>
        <dbReference type="SAM" id="SignalP"/>
    </source>
</evidence>
<reference evidence="3 4" key="1">
    <citation type="submission" date="2024-05" db="EMBL/GenBank/DDBJ databases">
        <authorList>
            <person name="Zhao H."/>
            <person name="Xu Y."/>
            <person name="Lin S."/>
            <person name="Spain J.C."/>
            <person name="Zhou N.-Y."/>
        </authorList>
    </citation>
    <scope>NUCLEOTIDE SEQUENCE [LARGE SCALE GENOMIC DNA]</scope>
    <source>
        <strain evidence="3 4">NEAU-NG30</strain>
    </source>
</reference>
<feature type="chain" id="PRO_5047103853" evidence="1">
    <location>
        <begin position="22"/>
        <end position="288"/>
    </location>
</feature>
<feature type="domain" description="ABC-type glycine betaine transport system substrate-binding" evidence="2">
    <location>
        <begin position="31"/>
        <end position="286"/>
    </location>
</feature>
<dbReference type="Proteomes" id="UP001440984">
    <property type="component" value="Unassembled WGS sequence"/>
</dbReference>
<organism evidence="3 4">
    <name type="scientific">Amycolatopsis melonis</name>
    <dbReference type="NCBI Taxonomy" id="3156488"/>
    <lineage>
        <taxon>Bacteria</taxon>
        <taxon>Bacillati</taxon>
        <taxon>Actinomycetota</taxon>
        <taxon>Actinomycetes</taxon>
        <taxon>Pseudonocardiales</taxon>
        <taxon>Pseudonocardiaceae</taxon>
        <taxon>Amycolatopsis</taxon>
    </lineage>
</organism>
<evidence type="ECO:0000313" key="4">
    <source>
        <dbReference type="Proteomes" id="UP001440984"/>
    </source>
</evidence>
<protein>
    <submittedName>
        <fullName evidence="3">ABC transporter substrate-binding protein</fullName>
    </submittedName>
</protein>
<dbReference type="Gene3D" id="3.40.190.120">
    <property type="entry name" value="Osmoprotection protein (prox), domain 2"/>
    <property type="match status" value="1"/>
</dbReference>
<gene>
    <name evidence="3" type="ORF">ABJI51_14035</name>
</gene>
<comment type="caution">
    <text evidence="3">The sequence shown here is derived from an EMBL/GenBank/DDBJ whole genome shotgun (WGS) entry which is preliminary data.</text>
</comment>
<dbReference type="CDD" id="cd13606">
    <property type="entry name" value="PBP2_ProX_like"/>
    <property type="match status" value="1"/>
</dbReference>
<feature type="signal peptide" evidence="1">
    <location>
        <begin position="1"/>
        <end position="21"/>
    </location>
</feature>
<keyword evidence="1" id="KW-0732">Signal</keyword>
<evidence type="ECO:0000313" key="3">
    <source>
        <dbReference type="EMBL" id="MEQ0560203.1"/>
    </source>
</evidence>
<dbReference type="PROSITE" id="PS51257">
    <property type="entry name" value="PROKAR_LIPOPROTEIN"/>
    <property type="match status" value="1"/>
</dbReference>
<dbReference type="SUPFAM" id="SSF53850">
    <property type="entry name" value="Periplasmic binding protein-like II"/>
    <property type="match status" value="1"/>
</dbReference>